<dbReference type="InterPro" id="IPR029062">
    <property type="entry name" value="Class_I_gatase-like"/>
</dbReference>
<dbReference type="RefSeq" id="WP_168876236.1">
    <property type="nucleotide sequence ID" value="NZ_JABAIM010000001.1"/>
</dbReference>
<name>A0A847S726_9NEIS</name>
<gene>
    <name evidence="6" type="ORF">HF682_05630</name>
</gene>
<dbReference type="CDD" id="cd01745">
    <property type="entry name" value="GATase1_2"/>
    <property type="match status" value="1"/>
</dbReference>
<dbReference type="FunFam" id="3.40.50.880:FF:000030">
    <property type="entry name" value="Gamma-glutamyl-gamma-aminobutyrate hydrolase PuuD"/>
    <property type="match status" value="1"/>
</dbReference>
<organism evidence="6 7">
    <name type="scientific">Leeia aquatica</name>
    <dbReference type="NCBI Taxonomy" id="2725557"/>
    <lineage>
        <taxon>Bacteria</taxon>
        <taxon>Pseudomonadati</taxon>
        <taxon>Pseudomonadota</taxon>
        <taxon>Betaproteobacteria</taxon>
        <taxon>Neisseriales</taxon>
        <taxon>Leeiaceae</taxon>
        <taxon>Leeia</taxon>
    </lineage>
</organism>
<comment type="function">
    <text evidence="3">Involved in the breakdown of putrescine via hydrolysis of the gamma-glutamyl linkage of gamma-glutamyl-gamma-aminobutyrate.</text>
</comment>
<dbReference type="PANTHER" id="PTHR43235:SF1">
    <property type="entry name" value="GLUTAMINE AMIDOTRANSFERASE PB2B2.05-RELATED"/>
    <property type="match status" value="1"/>
</dbReference>
<evidence type="ECO:0000313" key="6">
    <source>
        <dbReference type="EMBL" id="NLR74635.1"/>
    </source>
</evidence>
<comment type="caution">
    <text evidence="6">The sequence shown here is derived from an EMBL/GenBank/DDBJ whole genome shotgun (WGS) entry which is preliminary data.</text>
</comment>
<protein>
    <recommendedName>
        <fullName evidence="5">gamma-glutamyl-gamma-aminobutyrate hydrolase</fullName>
        <ecNumber evidence="5">3.5.1.94</ecNumber>
    </recommendedName>
</protein>
<dbReference type="GO" id="GO:0006598">
    <property type="term" value="P:polyamine catabolic process"/>
    <property type="evidence" value="ECO:0007669"/>
    <property type="project" value="TreeGrafter"/>
</dbReference>
<keyword evidence="6" id="KW-0378">Hydrolase</keyword>
<dbReference type="GO" id="GO:0033969">
    <property type="term" value="F:gamma-glutamyl-gamma-aminobutyrate hydrolase activity"/>
    <property type="evidence" value="ECO:0007669"/>
    <property type="project" value="UniProtKB-EC"/>
</dbReference>
<sequence length="250" mass="27281">MQRKPVVGICADRKVLGKHPFHAIGEKYITAVIEGAHAFAVLLPSLGDAQSIEQTLAMVDGLLFTGSPSNVEPHHYAGEPSAPGTLHDPHRDATTLPLIRAAFEAGVPVLGICRGFQEMNVVFGGSLYQKVHEQPGRMDHRERDEDTLDVQYGPAHPIRIAPGGQLHRWFGQDEAMVNSIHSQGVDRLGEGLTVEATAPDGLVEAFSVTNARSFAFAVQWHPEWKHASNPLSTAIFSAFGEACRQRQQQR</sequence>
<accession>A0A847S726</accession>
<dbReference type="AlphaFoldDB" id="A0A847S726"/>
<dbReference type="GO" id="GO:0005829">
    <property type="term" value="C:cytosol"/>
    <property type="evidence" value="ECO:0007669"/>
    <property type="project" value="TreeGrafter"/>
</dbReference>
<evidence type="ECO:0000313" key="7">
    <source>
        <dbReference type="Proteomes" id="UP000587991"/>
    </source>
</evidence>
<dbReference type="InterPro" id="IPR011697">
    <property type="entry name" value="Peptidase_C26"/>
</dbReference>
<dbReference type="SUPFAM" id="SSF52317">
    <property type="entry name" value="Class I glutamine amidotransferase-like"/>
    <property type="match status" value="1"/>
</dbReference>
<comment type="similarity">
    <text evidence="1">Belongs to the peptidase C26 family.</text>
</comment>
<comment type="catalytic activity">
    <reaction evidence="2">
        <text>4-(gamma-L-glutamylamino)butanoate + H2O = 4-aminobutanoate + L-glutamate</text>
        <dbReference type="Rhea" id="RHEA:19737"/>
        <dbReference type="ChEBI" id="CHEBI:15377"/>
        <dbReference type="ChEBI" id="CHEBI:29985"/>
        <dbReference type="ChEBI" id="CHEBI:58800"/>
        <dbReference type="ChEBI" id="CHEBI:59888"/>
        <dbReference type="EC" id="3.5.1.94"/>
    </reaction>
</comment>
<comment type="pathway">
    <text evidence="4">Amine and polyamine degradation; putrescine degradation; 4-aminobutanoate from putrescine: step 4/4.</text>
</comment>
<dbReference type="Gene3D" id="3.40.50.880">
    <property type="match status" value="1"/>
</dbReference>
<reference evidence="6 7" key="1">
    <citation type="submission" date="2020-04" db="EMBL/GenBank/DDBJ databases">
        <title>Draft genome of Leeia sp. IMCC25680.</title>
        <authorList>
            <person name="Song J."/>
            <person name="Cho J.-C."/>
        </authorList>
    </citation>
    <scope>NUCLEOTIDE SEQUENCE [LARGE SCALE GENOMIC DNA]</scope>
    <source>
        <strain evidence="6 7">IMCC25680</strain>
    </source>
</reference>
<evidence type="ECO:0000256" key="2">
    <source>
        <dbReference type="ARBA" id="ARBA00052718"/>
    </source>
</evidence>
<evidence type="ECO:0000256" key="5">
    <source>
        <dbReference type="ARBA" id="ARBA00066788"/>
    </source>
</evidence>
<evidence type="ECO:0000256" key="1">
    <source>
        <dbReference type="ARBA" id="ARBA00011083"/>
    </source>
</evidence>
<proteinExistence type="inferred from homology"/>
<dbReference type="Pfam" id="PF07722">
    <property type="entry name" value="Peptidase_C26"/>
    <property type="match status" value="1"/>
</dbReference>
<dbReference type="Proteomes" id="UP000587991">
    <property type="component" value="Unassembled WGS sequence"/>
</dbReference>
<dbReference type="EC" id="3.5.1.94" evidence="5"/>
<keyword evidence="7" id="KW-1185">Reference proteome</keyword>
<dbReference type="PANTHER" id="PTHR43235">
    <property type="entry name" value="GLUTAMINE AMIDOTRANSFERASE PB2B2.05-RELATED"/>
    <property type="match status" value="1"/>
</dbReference>
<dbReference type="InterPro" id="IPR044668">
    <property type="entry name" value="PuuD-like"/>
</dbReference>
<evidence type="ECO:0000256" key="4">
    <source>
        <dbReference type="ARBA" id="ARBA00060634"/>
    </source>
</evidence>
<dbReference type="EMBL" id="JABAIM010000001">
    <property type="protein sequence ID" value="NLR74635.1"/>
    <property type="molecule type" value="Genomic_DNA"/>
</dbReference>
<dbReference type="PROSITE" id="PS51273">
    <property type="entry name" value="GATASE_TYPE_1"/>
    <property type="match status" value="1"/>
</dbReference>
<evidence type="ECO:0000256" key="3">
    <source>
        <dbReference type="ARBA" id="ARBA00055068"/>
    </source>
</evidence>